<feature type="domain" description="N-acetyltransferase" evidence="10">
    <location>
        <begin position="31"/>
        <end position="198"/>
    </location>
</feature>
<evidence type="ECO:0000256" key="5">
    <source>
        <dbReference type="ARBA" id="ARBA00017935"/>
    </source>
</evidence>
<dbReference type="EC" id="2.3.1.178" evidence="4 9"/>
<protein>
    <recommendedName>
        <fullName evidence="5 9">L-2,4-diaminobutyric acid acetyltransferase</fullName>
        <shortName evidence="9">DABA acetyltransferase</shortName>
        <ecNumber evidence="4 9">2.3.1.178</ecNumber>
    </recommendedName>
</protein>
<organism evidence="11 12">
    <name type="scientific">Melghirimyces thermohalophilus</name>
    <dbReference type="NCBI Taxonomy" id="1236220"/>
    <lineage>
        <taxon>Bacteria</taxon>
        <taxon>Bacillati</taxon>
        <taxon>Bacillota</taxon>
        <taxon>Bacilli</taxon>
        <taxon>Bacillales</taxon>
        <taxon>Thermoactinomycetaceae</taxon>
        <taxon>Melghirimyces</taxon>
    </lineage>
</organism>
<dbReference type="PROSITE" id="PS51186">
    <property type="entry name" value="GNAT"/>
    <property type="match status" value="1"/>
</dbReference>
<evidence type="ECO:0000256" key="8">
    <source>
        <dbReference type="ARBA" id="ARBA00048924"/>
    </source>
</evidence>
<proteinExistence type="inferred from homology"/>
<dbReference type="Proteomes" id="UP000199387">
    <property type="component" value="Unassembled WGS sequence"/>
</dbReference>
<dbReference type="Gene3D" id="3.40.630.30">
    <property type="match status" value="1"/>
</dbReference>
<evidence type="ECO:0000256" key="3">
    <source>
        <dbReference type="ARBA" id="ARBA00010712"/>
    </source>
</evidence>
<evidence type="ECO:0000256" key="2">
    <source>
        <dbReference type="ARBA" id="ARBA00004978"/>
    </source>
</evidence>
<evidence type="ECO:0000256" key="1">
    <source>
        <dbReference type="ARBA" id="ARBA00003741"/>
    </source>
</evidence>
<dbReference type="RefSeq" id="WP_091570199.1">
    <property type="nucleotide sequence ID" value="NZ_FMZA01000011.1"/>
</dbReference>
<name>A0A1G6MYP8_9BACL</name>
<dbReference type="InterPro" id="IPR016181">
    <property type="entry name" value="Acyl_CoA_acyltransferase"/>
</dbReference>
<sequence length="198" mass="22166">MSINGSQTVRTVEPAKKPVTIRIQKPRGLNVVFRKPEDEDGSEVWKLIKRAKVLDLNSSYSYLMLCKFFPETCVVAEDEEGQIVGFVSGFRPQTTDDTVFVWQVAVDASQRGKGLANAMLKSLITRKACDGVNYLEATVSPSNIPSQNLFKGLAKDLQTECDISECFSETMFPDQGHESEWTYRIGPFKAKETTEEVL</sequence>
<dbReference type="GO" id="GO:0019491">
    <property type="term" value="P:ectoine biosynthetic process"/>
    <property type="evidence" value="ECO:0007669"/>
    <property type="project" value="UniProtKB-UniPathway"/>
</dbReference>
<evidence type="ECO:0000256" key="4">
    <source>
        <dbReference type="ARBA" id="ARBA00012355"/>
    </source>
</evidence>
<evidence type="ECO:0000256" key="7">
    <source>
        <dbReference type="ARBA" id="ARBA00023315"/>
    </source>
</evidence>
<evidence type="ECO:0000256" key="9">
    <source>
        <dbReference type="RuleBase" id="RU365045"/>
    </source>
</evidence>
<dbReference type="NCBIfam" id="TIGR02406">
    <property type="entry name" value="ectoine_EctA"/>
    <property type="match status" value="1"/>
</dbReference>
<dbReference type="Pfam" id="PF00583">
    <property type="entry name" value="Acetyltransf_1"/>
    <property type="match status" value="1"/>
</dbReference>
<dbReference type="STRING" id="1236220.SAMN04488112_11155"/>
<keyword evidence="7 9" id="KW-0012">Acyltransferase</keyword>
<reference evidence="11 12" key="1">
    <citation type="submission" date="2016-10" db="EMBL/GenBank/DDBJ databases">
        <authorList>
            <person name="de Groot N.N."/>
        </authorList>
    </citation>
    <scope>NUCLEOTIDE SEQUENCE [LARGE SCALE GENOMIC DNA]</scope>
    <source>
        <strain evidence="11 12">DSM 45514</strain>
    </source>
</reference>
<dbReference type="InterPro" id="IPR000182">
    <property type="entry name" value="GNAT_dom"/>
</dbReference>
<comment type="function">
    <text evidence="1 9">Catalyzes the acetylation of L-2,4-diaminobutyrate (DABA) to gamma-N-acetyl-alpha,gamma-diaminobutyric acid (ADABA) with acetyl coenzyme A.</text>
</comment>
<dbReference type="OrthoDB" id="2436196at2"/>
<keyword evidence="6 9" id="KW-0808">Transferase</keyword>
<evidence type="ECO:0000259" key="10">
    <source>
        <dbReference type="PROSITE" id="PS51186"/>
    </source>
</evidence>
<evidence type="ECO:0000313" key="11">
    <source>
        <dbReference type="EMBL" id="SDC60672.1"/>
    </source>
</evidence>
<dbReference type="InterPro" id="IPR012772">
    <property type="entry name" value="Ectoine_EctA"/>
</dbReference>
<evidence type="ECO:0000313" key="12">
    <source>
        <dbReference type="Proteomes" id="UP000199387"/>
    </source>
</evidence>
<dbReference type="SUPFAM" id="SSF55729">
    <property type="entry name" value="Acyl-CoA N-acyltransferases (Nat)"/>
    <property type="match status" value="1"/>
</dbReference>
<dbReference type="CDD" id="cd04301">
    <property type="entry name" value="NAT_SF"/>
    <property type="match status" value="1"/>
</dbReference>
<dbReference type="UniPathway" id="UPA00067">
    <property type="reaction ID" value="UER00122"/>
</dbReference>
<dbReference type="AlphaFoldDB" id="A0A1G6MYP8"/>
<evidence type="ECO:0000256" key="6">
    <source>
        <dbReference type="ARBA" id="ARBA00022679"/>
    </source>
</evidence>
<gene>
    <name evidence="9" type="primary">ectA</name>
    <name evidence="11" type="ORF">SAMN04488112_11155</name>
</gene>
<dbReference type="GO" id="GO:0033816">
    <property type="term" value="F:diaminobutyrate acetyltransferase activity"/>
    <property type="evidence" value="ECO:0007669"/>
    <property type="project" value="UniProtKB-EC"/>
</dbReference>
<accession>A0A1G6MYP8</accession>
<comment type="catalytic activity">
    <reaction evidence="8 9">
        <text>L-2,4-diaminobutanoate + acetyl-CoA = (2S)-4-acetamido-2-aminobutanoate + CoA + H(+)</text>
        <dbReference type="Rhea" id="RHEA:16901"/>
        <dbReference type="ChEBI" id="CHEBI:15378"/>
        <dbReference type="ChEBI" id="CHEBI:57287"/>
        <dbReference type="ChEBI" id="CHEBI:57288"/>
        <dbReference type="ChEBI" id="CHEBI:58761"/>
        <dbReference type="ChEBI" id="CHEBI:58929"/>
        <dbReference type="EC" id="2.3.1.178"/>
    </reaction>
</comment>
<comment type="similarity">
    <text evidence="3 9">Belongs to the acetyltransferase family. EctA subfamily.</text>
</comment>
<comment type="pathway">
    <text evidence="2 9">Amine and polyamine biosynthesis; ectoine biosynthesis; L-ectoine from L-aspartate 4-semialdehyde: step 2/3.</text>
</comment>
<dbReference type="EMBL" id="FMZA01000011">
    <property type="protein sequence ID" value="SDC60672.1"/>
    <property type="molecule type" value="Genomic_DNA"/>
</dbReference>
<keyword evidence="12" id="KW-1185">Reference proteome</keyword>